<comment type="caution">
    <text evidence="1">The sequence shown here is derived from an EMBL/GenBank/DDBJ whole genome shotgun (WGS) entry which is preliminary data.</text>
</comment>
<proteinExistence type="predicted"/>
<dbReference type="Proteomes" id="UP000712600">
    <property type="component" value="Unassembled WGS sequence"/>
</dbReference>
<dbReference type="AlphaFoldDB" id="A0A8S9SEY1"/>
<reference evidence="1" key="1">
    <citation type="submission" date="2019-12" db="EMBL/GenBank/DDBJ databases">
        <title>Genome sequencing and annotation of Brassica cretica.</title>
        <authorList>
            <person name="Studholme D.J."/>
            <person name="Sarris P."/>
        </authorList>
    </citation>
    <scope>NUCLEOTIDE SEQUENCE</scope>
    <source>
        <strain evidence="1">PFS-109/04</strain>
        <tissue evidence="1">Leaf</tissue>
    </source>
</reference>
<protein>
    <submittedName>
        <fullName evidence="1">Uncharacterized protein</fullName>
    </submittedName>
</protein>
<dbReference type="EMBL" id="QGKX02000004">
    <property type="protein sequence ID" value="KAF3598613.1"/>
    <property type="molecule type" value="Genomic_DNA"/>
</dbReference>
<sequence>MFTEARQELEEEDVESLPSLAGYVSGIVSSLSLHQQRQSGSSLNINDERK</sequence>
<organism evidence="1 2">
    <name type="scientific">Brassica cretica</name>
    <name type="common">Mustard</name>
    <dbReference type="NCBI Taxonomy" id="69181"/>
    <lineage>
        <taxon>Eukaryota</taxon>
        <taxon>Viridiplantae</taxon>
        <taxon>Streptophyta</taxon>
        <taxon>Embryophyta</taxon>
        <taxon>Tracheophyta</taxon>
        <taxon>Spermatophyta</taxon>
        <taxon>Magnoliopsida</taxon>
        <taxon>eudicotyledons</taxon>
        <taxon>Gunneridae</taxon>
        <taxon>Pentapetalae</taxon>
        <taxon>rosids</taxon>
        <taxon>malvids</taxon>
        <taxon>Brassicales</taxon>
        <taxon>Brassicaceae</taxon>
        <taxon>Brassiceae</taxon>
        <taxon>Brassica</taxon>
    </lineage>
</organism>
<name>A0A8S9SEY1_BRACR</name>
<gene>
    <name evidence="1" type="ORF">F2Q69_00038061</name>
</gene>
<accession>A0A8S9SEY1</accession>
<evidence type="ECO:0000313" key="2">
    <source>
        <dbReference type="Proteomes" id="UP000712600"/>
    </source>
</evidence>
<evidence type="ECO:0000313" key="1">
    <source>
        <dbReference type="EMBL" id="KAF3598613.1"/>
    </source>
</evidence>